<dbReference type="EMBL" id="PJQY01003639">
    <property type="protein sequence ID" value="PQM35720.1"/>
    <property type="molecule type" value="Genomic_DNA"/>
</dbReference>
<organism evidence="7 8">
    <name type="scientific">Prunus yedoensis var. nudiflora</name>
    <dbReference type="NCBI Taxonomy" id="2094558"/>
    <lineage>
        <taxon>Eukaryota</taxon>
        <taxon>Viridiplantae</taxon>
        <taxon>Streptophyta</taxon>
        <taxon>Embryophyta</taxon>
        <taxon>Tracheophyta</taxon>
        <taxon>Spermatophyta</taxon>
        <taxon>Magnoliopsida</taxon>
        <taxon>eudicotyledons</taxon>
        <taxon>Gunneridae</taxon>
        <taxon>Pentapetalae</taxon>
        <taxon>rosids</taxon>
        <taxon>fabids</taxon>
        <taxon>Rosales</taxon>
        <taxon>Rosaceae</taxon>
        <taxon>Amygdaloideae</taxon>
        <taxon>Amygdaleae</taxon>
        <taxon>Prunus</taxon>
    </lineage>
</organism>
<dbReference type="InterPro" id="IPR017998">
    <property type="entry name" value="Chaperone_TCP-1"/>
</dbReference>
<dbReference type="Proteomes" id="UP000250321">
    <property type="component" value="Unassembled WGS sequence"/>
</dbReference>
<dbReference type="GO" id="GO:0003723">
    <property type="term" value="F:RNA binding"/>
    <property type="evidence" value="ECO:0007669"/>
    <property type="project" value="InterPro"/>
</dbReference>
<comment type="similarity">
    <text evidence="1">Belongs to the RNase T2 family.</text>
</comment>
<dbReference type="Pfam" id="PF00118">
    <property type="entry name" value="Cpn60_TCP1"/>
    <property type="match status" value="1"/>
</dbReference>
<evidence type="ECO:0000256" key="4">
    <source>
        <dbReference type="ARBA" id="ARBA00022840"/>
    </source>
</evidence>
<gene>
    <name evidence="7" type="ORF">Pyn_26934</name>
</gene>
<dbReference type="PANTHER" id="PTHR11353">
    <property type="entry name" value="CHAPERONIN"/>
    <property type="match status" value="1"/>
</dbReference>
<dbReference type="InterPro" id="IPR002423">
    <property type="entry name" value="Cpn60/GroEL/TCP-1"/>
</dbReference>
<dbReference type="InterPro" id="IPR001568">
    <property type="entry name" value="RNase_T2-like"/>
</dbReference>
<dbReference type="Pfam" id="PF00445">
    <property type="entry name" value="Ribonuclease_T2"/>
    <property type="match status" value="1"/>
</dbReference>
<dbReference type="Gene3D" id="3.30.260.10">
    <property type="entry name" value="TCP-1-like chaperonin intermediate domain"/>
    <property type="match status" value="1"/>
</dbReference>
<name>A0A314UEI1_PRUYE</name>
<dbReference type="GO" id="GO:0033897">
    <property type="term" value="F:ribonuclease T2 activity"/>
    <property type="evidence" value="ECO:0007669"/>
    <property type="project" value="InterPro"/>
</dbReference>
<evidence type="ECO:0000256" key="3">
    <source>
        <dbReference type="ARBA" id="ARBA00022741"/>
    </source>
</evidence>
<keyword evidence="4" id="KW-0067">ATP-binding</keyword>
<dbReference type="SUPFAM" id="SSF54849">
    <property type="entry name" value="GroEL-intermediate domain like"/>
    <property type="match status" value="1"/>
</dbReference>
<evidence type="ECO:0000313" key="7">
    <source>
        <dbReference type="EMBL" id="PQM35720.1"/>
    </source>
</evidence>
<evidence type="ECO:0000256" key="2">
    <source>
        <dbReference type="ARBA" id="ARBA00022729"/>
    </source>
</evidence>
<accession>A0A314UEI1</accession>
<keyword evidence="6" id="KW-0143">Chaperone</keyword>
<keyword evidence="3" id="KW-0547">Nucleotide-binding</keyword>
<dbReference type="InterPro" id="IPR027410">
    <property type="entry name" value="TCP-1-like_intermed_sf"/>
</dbReference>
<reference evidence="7 8" key="1">
    <citation type="submission" date="2018-02" db="EMBL/GenBank/DDBJ databases">
        <title>Draft genome of wild Prunus yedoensis var. nudiflora.</title>
        <authorList>
            <person name="Baek S."/>
            <person name="Kim J.-H."/>
            <person name="Choi K."/>
            <person name="Kim G.-B."/>
            <person name="Cho A."/>
            <person name="Jang H."/>
            <person name="Shin C.-H."/>
            <person name="Yu H.-J."/>
            <person name="Mun J.-H."/>
        </authorList>
    </citation>
    <scope>NUCLEOTIDE SEQUENCE [LARGE SCALE GENOMIC DNA]</scope>
    <source>
        <strain evidence="8">cv. Jeju island</strain>
        <tissue evidence="7">Leaf</tissue>
    </source>
</reference>
<keyword evidence="8" id="KW-1185">Reference proteome</keyword>
<dbReference type="SUPFAM" id="SSF55895">
    <property type="entry name" value="Ribonuclease Rh-like"/>
    <property type="match status" value="1"/>
</dbReference>
<dbReference type="STRING" id="2094558.A0A314UEI1"/>
<dbReference type="OrthoDB" id="10248520at2759"/>
<sequence>MLGLVKSWIGTKFTSQFGDLIADLALDATTIVGVDLGEGLREVDIKKYIKVEKVPGGQLEDSVVIKGVMINKDVIAPGKMRRKIVNPRIILLDCPLEYKKGKNQTNAELLKEEDWGVLLKLEEEYIESLCVQILLKEEDWGVLLKEIHADGLYARLSLAWPSFKGQNAMKFWRHEYLKHGDCSNQTWYFHTALRFVVAIRRCCSIAAHPGISLQSPCKRNSTTPGKASSHMQVVRPKIFTA</sequence>
<dbReference type="SUPFAM" id="SSF52029">
    <property type="entry name" value="GroEL apical domain-like"/>
    <property type="match status" value="1"/>
</dbReference>
<dbReference type="InterPro" id="IPR036430">
    <property type="entry name" value="RNase_T2-like_sf"/>
</dbReference>
<dbReference type="InterPro" id="IPR033130">
    <property type="entry name" value="RNase_T2_His_AS_2"/>
</dbReference>
<dbReference type="GO" id="GO:0140662">
    <property type="term" value="F:ATP-dependent protein folding chaperone"/>
    <property type="evidence" value="ECO:0007669"/>
    <property type="project" value="InterPro"/>
</dbReference>
<dbReference type="AlphaFoldDB" id="A0A314UEI1"/>
<evidence type="ECO:0000256" key="6">
    <source>
        <dbReference type="ARBA" id="ARBA00023186"/>
    </source>
</evidence>
<comment type="caution">
    <text evidence="7">The sequence shown here is derived from an EMBL/GenBank/DDBJ whole genome shotgun (WGS) entry which is preliminary data.</text>
</comment>
<evidence type="ECO:0000256" key="5">
    <source>
        <dbReference type="ARBA" id="ARBA00023180"/>
    </source>
</evidence>
<protein>
    <submittedName>
        <fullName evidence="7">T-complex protein 1 subunit gamma</fullName>
    </submittedName>
</protein>
<keyword evidence="2" id="KW-0732">Signal</keyword>
<dbReference type="PROSITE" id="PS00531">
    <property type="entry name" value="RNASE_T2_2"/>
    <property type="match status" value="1"/>
</dbReference>
<evidence type="ECO:0000256" key="1">
    <source>
        <dbReference type="ARBA" id="ARBA00007469"/>
    </source>
</evidence>
<dbReference type="GO" id="GO:0005524">
    <property type="term" value="F:ATP binding"/>
    <property type="evidence" value="ECO:0007669"/>
    <property type="project" value="UniProtKB-KW"/>
</dbReference>
<proteinExistence type="inferred from homology"/>
<dbReference type="Gene3D" id="3.50.7.10">
    <property type="entry name" value="GroEL"/>
    <property type="match status" value="1"/>
</dbReference>
<evidence type="ECO:0000313" key="8">
    <source>
        <dbReference type="Proteomes" id="UP000250321"/>
    </source>
</evidence>
<keyword evidence="5" id="KW-0325">Glycoprotein</keyword>
<dbReference type="InterPro" id="IPR027409">
    <property type="entry name" value="GroEL-like_apical_dom_sf"/>
</dbReference>